<dbReference type="RefSeq" id="WP_229926911.1">
    <property type="nucleotide sequence ID" value="NZ_BNCB01000020.1"/>
</dbReference>
<keyword evidence="5" id="KW-1185">Reference proteome</keyword>
<name>A0ABQ3RA19_STRRR</name>
<evidence type="ECO:0000313" key="5">
    <source>
        <dbReference type="Proteomes" id="UP000646738"/>
    </source>
</evidence>
<proteinExistence type="predicted"/>
<feature type="transmembrane region" description="Helical" evidence="2">
    <location>
        <begin position="383"/>
        <end position="403"/>
    </location>
</feature>
<keyword evidence="2" id="KW-0812">Transmembrane</keyword>
<evidence type="ECO:0000256" key="2">
    <source>
        <dbReference type="SAM" id="Phobius"/>
    </source>
</evidence>
<feature type="compositionally biased region" description="Pro residues" evidence="1">
    <location>
        <begin position="607"/>
        <end position="618"/>
    </location>
</feature>
<feature type="transmembrane region" description="Helical" evidence="2">
    <location>
        <begin position="325"/>
        <end position="346"/>
    </location>
</feature>
<evidence type="ECO:0000256" key="3">
    <source>
        <dbReference type="SAM" id="SignalP"/>
    </source>
</evidence>
<evidence type="ECO:0000256" key="1">
    <source>
        <dbReference type="SAM" id="MobiDB-lite"/>
    </source>
</evidence>
<feature type="compositionally biased region" description="Pro residues" evidence="1">
    <location>
        <begin position="589"/>
        <end position="598"/>
    </location>
</feature>
<reference evidence="5" key="1">
    <citation type="submission" date="2023-07" db="EMBL/GenBank/DDBJ databases">
        <title>Whole genome shotgun sequence of Streptomyces achromogenes subsp. rubradiris NBRC 14000.</title>
        <authorList>
            <person name="Komaki H."/>
            <person name="Tamura T."/>
        </authorList>
    </citation>
    <scope>NUCLEOTIDE SEQUENCE [LARGE SCALE GENOMIC DNA]</scope>
    <source>
        <strain evidence="5">NBRC 14000</strain>
    </source>
</reference>
<dbReference type="Proteomes" id="UP000646738">
    <property type="component" value="Unassembled WGS sequence"/>
</dbReference>
<dbReference type="EMBL" id="BNEA01000010">
    <property type="protein sequence ID" value="GHI52705.1"/>
    <property type="molecule type" value="Genomic_DNA"/>
</dbReference>
<accession>A0ABQ3RA19</accession>
<feature type="transmembrane region" description="Helical" evidence="2">
    <location>
        <begin position="238"/>
        <end position="258"/>
    </location>
</feature>
<sequence>MARALARLATLLAAVLVLMASGTSIALAGAKPPDPLPANLNDHRWGINTKTGEYCDQDDPNAATRKNCRAPVDCEDFPQDGTTSCVSEGVPEEAEKFELNELNRWLAKADKNQPNYEKIKDYLTKCVKKDGKSFAQCKEEANGKWPPPAKTPIDWVMGKISEAAANALQEAAAALGHSVVWLLKQFAEAFNAISSINLAEAGISPVLGISWGLSLVVATFLLLVQFAKVAVSHRGGPAATAIVGLAKWAAILSVYLFATQVALNWSDSLSTALINYSFDGGGTTSGDASKAMETQLGTLFSGLVGTGAGGTAGAALITGSGMAPASVGFVIVISILCILAIGALWMEMLIRQAGIMILVTMMPLALAGQMSDATKEWWPKARNALISLILMKPVVVICFSIGFSAMASGEGVRNVIVGLIVFVVAAFSWPVLAKFIVITSNGDGTSAASGMISSIGSSVGTLFGGNQPSLSGAGMVGGGANYTKALEGETSASADGGSAGGGFWSKAMKGRASGSFMSKAGGVVGTGLQLAAVGKDISEGTFQNAAANAGLGHGAQGGRHVVVPPRTGSDTPASPPSRPADPSPTQESEPPPQVPARPPQQTAARPPQQPPAQPPSKS</sequence>
<gene>
    <name evidence="4" type="ORF">Srubr_25510</name>
</gene>
<feature type="region of interest" description="Disordered" evidence="1">
    <location>
        <begin position="548"/>
        <end position="618"/>
    </location>
</feature>
<feature type="chain" id="PRO_5047045716" description="TrbL/VirB6 plasmid conjugal transfer protein" evidence="3">
    <location>
        <begin position="29"/>
        <end position="618"/>
    </location>
</feature>
<evidence type="ECO:0008006" key="6">
    <source>
        <dbReference type="Google" id="ProtNLM"/>
    </source>
</evidence>
<evidence type="ECO:0000313" key="4">
    <source>
        <dbReference type="EMBL" id="GHI52705.1"/>
    </source>
</evidence>
<comment type="caution">
    <text evidence="4">The sequence shown here is derived from an EMBL/GenBank/DDBJ whole genome shotgun (WGS) entry which is preliminary data.</text>
</comment>
<feature type="transmembrane region" description="Helical" evidence="2">
    <location>
        <begin position="415"/>
        <end position="432"/>
    </location>
</feature>
<keyword evidence="3" id="KW-0732">Signal</keyword>
<keyword evidence="2" id="KW-0472">Membrane</keyword>
<organism evidence="4 5">
    <name type="scientific">Streptomyces rubradiris</name>
    <name type="common">Streptomyces achromogenes subsp. rubradiris</name>
    <dbReference type="NCBI Taxonomy" id="285531"/>
    <lineage>
        <taxon>Bacteria</taxon>
        <taxon>Bacillati</taxon>
        <taxon>Actinomycetota</taxon>
        <taxon>Actinomycetes</taxon>
        <taxon>Kitasatosporales</taxon>
        <taxon>Streptomycetaceae</taxon>
        <taxon>Streptomyces</taxon>
    </lineage>
</organism>
<feature type="transmembrane region" description="Helical" evidence="2">
    <location>
        <begin position="206"/>
        <end position="226"/>
    </location>
</feature>
<feature type="signal peptide" evidence="3">
    <location>
        <begin position="1"/>
        <end position="28"/>
    </location>
</feature>
<feature type="compositionally biased region" description="Pro residues" evidence="1">
    <location>
        <begin position="573"/>
        <end position="582"/>
    </location>
</feature>
<keyword evidence="2" id="KW-1133">Transmembrane helix</keyword>
<feature type="transmembrane region" description="Helical" evidence="2">
    <location>
        <begin position="353"/>
        <end position="371"/>
    </location>
</feature>
<protein>
    <recommendedName>
        <fullName evidence="6">TrbL/VirB6 plasmid conjugal transfer protein</fullName>
    </recommendedName>
</protein>